<dbReference type="AlphaFoldDB" id="D3BK01"/>
<comment type="caution">
    <text evidence="1">The sequence shown here is derived from an EMBL/GenBank/DDBJ whole genome shotgun (WGS) entry which is preliminary data.</text>
</comment>
<accession>D3BK01</accession>
<dbReference type="GeneID" id="31364358"/>
<dbReference type="EMBL" id="ADBJ01000038">
    <property type="protein sequence ID" value="EFA78231.1"/>
    <property type="molecule type" value="Genomic_DNA"/>
</dbReference>
<reference evidence="1 2" key="1">
    <citation type="journal article" date="2011" name="Genome Res.">
        <title>Phylogeny-wide analysis of social amoeba genomes highlights ancient origins for complex intercellular communication.</title>
        <authorList>
            <person name="Heidel A.J."/>
            <person name="Lawal H.M."/>
            <person name="Felder M."/>
            <person name="Schilde C."/>
            <person name="Helps N.R."/>
            <person name="Tunggal B."/>
            <person name="Rivero F."/>
            <person name="John U."/>
            <person name="Schleicher M."/>
            <person name="Eichinger L."/>
            <person name="Platzer M."/>
            <person name="Noegel A.A."/>
            <person name="Schaap P."/>
            <person name="Gloeckner G."/>
        </authorList>
    </citation>
    <scope>NUCLEOTIDE SEQUENCE [LARGE SCALE GENOMIC DNA]</scope>
    <source>
        <strain evidence="2">ATCC 26659 / Pp 5 / PN500</strain>
    </source>
</reference>
<protein>
    <submittedName>
        <fullName evidence="1">Uncharacterized protein</fullName>
    </submittedName>
</protein>
<dbReference type="InParanoid" id="D3BK01"/>
<organism evidence="1 2">
    <name type="scientific">Heterostelium pallidum (strain ATCC 26659 / Pp 5 / PN500)</name>
    <name type="common">Cellular slime mold</name>
    <name type="synonym">Polysphondylium pallidum</name>
    <dbReference type="NCBI Taxonomy" id="670386"/>
    <lineage>
        <taxon>Eukaryota</taxon>
        <taxon>Amoebozoa</taxon>
        <taxon>Evosea</taxon>
        <taxon>Eumycetozoa</taxon>
        <taxon>Dictyostelia</taxon>
        <taxon>Acytosteliales</taxon>
        <taxon>Acytosteliaceae</taxon>
        <taxon>Heterostelium</taxon>
    </lineage>
</organism>
<proteinExistence type="predicted"/>
<evidence type="ECO:0000313" key="2">
    <source>
        <dbReference type="Proteomes" id="UP000001396"/>
    </source>
</evidence>
<dbReference type="Proteomes" id="UP000001396">
    <property type="component" value="Unassembled WGS sequence"/>
</dbReference>
<name>D3BK01_HETP5</name>
<keyword evidence="2" id="KW-1185">Reference proteome</keyword>
<sequence length="122" mass="14144">MANFVNSYILVRNLGRLSYARCSKDSSECKEGTNLLNDSLSDWMGTLLPLNTNFGTRFGRKIVRRHFDFLLNTTFWICVFQMIVCQQFQVPSNSSLNSKLSINVMLYNNYQLNPKRHSSLSY</sequence>
<evidence type="ECO:0000313" key="1">
    <source>
        <dbReference type="EMBL" id="EFA78231.1"/>
    </source>
</evidence>
<dbReference type="RefSeq" id="XP_020430356.1">
    <property type="nucleotide sequence ID" value="XM_020579681.1"/>
</dbReference>
<gene>
    <name evidence="1" type="ORF">PPL_08882</name>
</gene>